<dbReference type="InterPro" id="IPR032710">
    <property type="entry name" value="NTF2-like_dom_sf"/>
</dbReference>
<dbReference type="Gene3D" id="3.10.450.50">
    <property type="match status" value="1"/>
</dbReference>
<gene>
    <name evidence="1" type="ORF">NW74_00540</name>
</gene>
<keyword evidence="2" id="KW-1185">Reference proteome</keyword>
<proteinExistence type="predicted"/>
<dbReference type="KEGG" id="pmic:NW74_00540"/>
<dbReference type="AlphaFoldDB" id="A0A0B4RZE8"/>
<organism evidence="1 2">
    <name type="scientific">Parvimonas micra</name>
    <dbReference type="NCBI Taxonomy" id="33033"/>
    <lineage>
        <taxon>Bacteria</taxon>
        <taxon>Bacillati</taxon>
        <taxon>Bacillota</taxon>
        <taxon>Tissierellia</taxon>
        <taxon>Tissierellales</taxon>
        <taxon>Peptoniphilaceae</taxon>
        <taxon>Parvimonas</taxon>
    </lineage>
</organism>
<name>A0A0B4RZE8_9FIRM</name>
<evidence type="ECO:0000313" key="1">
    <source>
        <dbReference type="EMBL" id="AIZ35962.1"/>
    </source>
</evidence>
<evidence type="ECO:0008006" key="3">
    <source>
        <dbReference type="Google" id="ProtNLM"/>
    </source>
</evidence>
<evidence type="ECO:0000313" key="2">
    <source>
        <dbReference type="Proteomes" id="UP000031386"/>
    </source>
</evidence>
<dbReference type="OrthoDB" id="3824180at2"/>
<accession>A0A0B4RZE8</accession>
<dbReference type="Proteomes" id="UP000031386">
    <property type="component" value="Chromosome"/>
</dbReference>
<dbReference type="RefSeq" id="WP_041953275.1">
    <property type="nucleotide sequence ID" value="NZ_CP009761.1"/>
</dbReference>
<reference evidence="1 2" key="1">
    <citation type="submission" date="2014-10" db="EMBL/GenBank/DDBJ databases">
        <title>Complete genome sequence of Parvimonas micra KCOM 1535 (= ChDC B708).</title>
        <authorList>
            <person name="Kook J.-K."/>
            <person name="Park S.-N."/>
            <person name="Lim Y.K."/>
            <person name="Roh H."/>
        </authorList>
    </citation>
    <scope>NUCLEOTIDE SEQUENCE [LARGE SCALE GENOMIC DNA]</scope>
    <source>
        <strain evidence="2">KCOM 1535 / ChDC B708</strain>
    </source>
</reference>
<dbReference type="EMBL" id="CP009761">
    <property type="protein sequence ID" value="AIZ35962.1"/>
    <property type="molecule type" value="Genomic_DNA"/>
</dbReference>
<dbReference type="SUPFAM" id="SSF54427">
    <property type="entry name" value="NTF2-like"/>
    <property type="match status" value="1"/>
</dbReference>
<sequence>MFNIYKFYNAVLSQNALEIKKFFNEDAYIDWHNTNERFTVDEFIKVNCTYPGKWSGEVERVEQIGNLLIAVAKVINVFDKSSFYVNSFILLENDKIVKLDEYWGDNGEIPQWRMIKNIGVKIK</sequence>
<protein>
    <recommendedName>
        <fullName evidence="3">Nuclear transport factor 2 family protein</fullName>
    </recommendedName>
</protein>